<evidence type="ECO:0000313" key="11">
    <source>
        <dbReference type="Proteomes" id="UP000553766"/>
    </source>
</evidence>
<evidence type="ECO:0000256" key="3">
    <source>
        <dbReference type="ARBA" id="ARBA00022692"/>
    </source>
</evidence>
<keyword evidence="11" id="KW-1185">Reference proteome</keyword>
<dbReference type="GO" id="GO:0006629">
    <property type="term" value="P:lipid metabolic process"/>
    <property type="evidence" value="ECO:0007669"/>
    <property type="project" value="UniProtKB-KW"/>
</dbReference>
<evidence type="ECO:0000259" key="9">
    <source>
        <dbReference type="SMART" id="SM00563"/>
    </source>
</evidence>
<dbReference type="EMBL" id="JACIJS010000007">
    <property type="protein sequence ID" value="MBB5516440.1"/>
    <property type="molecule type" value="Genomic_DNA"/>
</dbReference>
<dbReference type="RefSeq" id="WP_184012051.1">
    <property type="nucleotide sequence ID" value="NZ_JACIJS010000007.1"/>
</dbReference>
<protein>
    <submittedName>
        <fullName evidence="10">1-acyl-sn-glycerol-3-phosphate acyltransferase</fullName>
        <ecNumber evidence="10">2.3.1.51</ecNumber>
    </submittedName>
</protein>
<dbReference type="PANTHER" id="PTHR23063">
    <property type="entry name" value="PHOSPHOLIPID ACYLTRANSFERASE"/>
    <property type="match status" value="1"/>
</dbReference>
<dbReference type="SUPFAM" id="SSF69593">
    <property type="entry name" value="Glycerol-3-phosphate (1)-acyltransferase"/>
    <property type="match status" value="1"/>
</dbReference>
<dbReference type="GO" id="GO:0016020">
    <property type="term" value="C:membrane"/>
    <property type="evidence" value="ECO:0007669"/>
    <property type="project" value="UniProtKB-SubCell"/>
</dbReference>
<evidence type="ECO:0000256" key="4">
    <source>
        <dbReference type="ARBA" id="ARBA00022989"/>
    </source>
</evidence>
<keyword evidence="5" id="KW-0443">Lipid metabolism</keyword>
<accession>A0A840WZ77</accession>
<dbReference type="Pfam" id="PF01553">
    <property type="entry name" value="Acyltransferase"/>
    <property type="match status" value="1"/>
</dbReference>
<reference evidence="10 11" key="1">
    <citation type="submission" date="2020-08" db="EMBL/GenBank/DDBJ databases">
        <title>Genomic Encyclopedia of Type Strains, Phase IV (KMG-IV): sequencing the most valuable type-strain genomes for metagenomic binning, comparative biology and taxonomic classification.</title>
        <authorList>
            <person name="Goeker M."/>
        </authorList>
    </citation>
    <scope>NUCLEOTIDE SEQUENCE [LARGE SCALE GENOMIC DNA]</scope>
    <source>
        <strain evidence="10 11">DSM 103377</strain>
    </source>
</reference>
<feature type="domain" description="Phospholipid/glycerol acyltransferase" evidence="9">
    <location>
        <begin position="87"/>
        <end position="202"/>
    </location>
</feature>
<evidence type="ECO:0000313" key="10">
    <source>
        <dbReference type="EMBL" id="MBB5516440.1"/>
    </source>
</evidence>
<feature type="transmembrane region" description="Helical" evidence="8">
    <location>
        <begin position="20"/>
        <end position="44"/>
    </location>
</feature>
<dbReference type="CDD" id="cd07989">
    <property type="entry name" value="LPLAT_AGPAT-like"/>
    <property type="match status" value="1"/>
</dbReference>
<comment type="caution">
    <text evidence="10">The sequence shown here is derived from an EMBL/GenBank/DDBJ whole genome shotgun (WGS) entry which is preliminary data.</text>
</comment>
<dbReference type="SMART" id="SM00563">
    <property type="entry name" value="PlsC"/>
    <property type="match status" value="1"/>
</dbReference>
<dbReference type="GO" id="GO:0003841">
    <property type="term" value="F:1-acylglycerol-3-phosphate O-acyltransferase activity"/>
    <property type="evidence" value="ECO:0007669"/>
    <property type="project" value="UniProtKB-EC"/>
</dbReference>
<organism evidence="10 11">
    <name type="scientific">Rubricella aquisinus</name>
    <dbReference type="NCBI Taxonomy" id="2028108"/>
    <lineage>
        <taxon>Bacteria</taxon>
        <taxon>Pseudomonadati</taxon>
        <taxon>Pseudomonadota</taxon>
        <taxon>Alphaproteobacteria</taxon>
        <taxon>Rhodobacterales</taxon>
        <taxon>Paracoccaceae</taxon>
        <taxon>Rubricella</taxon>
    </lineage>
</organism>
<name>A0A840WZ77_9RHOB</name>
<dbReference type="AlphaFoldDB" id="A0A840WZ77"/>
<dbReference type="EC" id="2.3.1.51" evidence="10"/>
<evidence type="ECO:0000256" key="8">
    <source>
        <dbReference type="SAM" id="Phobius"/>
    </source>
</evidence>
<keyword evidence="2 10" id="KW-0808">Transferase</keyword>
<comment type="subcellular location">
    <subcellularLocation>
        <location evidence="1">Membrane</location>
    </subcellularLocation>
</comment>
<evidence type="ECO:0000256" key="5">
    <source>
        <dbReference type="ARBA" id="ARBA00023098"/>
    </source>
</evidence>
<keyword evidence="6 8" id="KW-0472">Membrane</keyword>
<sequence length="275" mass="30413">MQMWEGGPEPSYPAITPFQALRGILRLLVIVVITVVGLALFALLKGAERMGLPFGPRYQLTRAWARAVLWLLGVRIEQRGTPVPEGGAVVANHSTWMDILALRVGPFLTFMAKEEVAGWPGIGLIAKLNDTMFIARRAAEANRQQIEMRERIDAGAHLCFFPEGTSTDSRHIVPFKPALFQVYLSDDLRDTMQIQPVSLAWIPPAGQPGIFYGWWGDMGMGDSIWHIACRSSRGRVIVNWRPALRPSNFANRKQLAAAAEQSVRQGLSEVGIEAG</sequence>
<dbReference type="Proteomes" id="UP000553766">
    <property type="component" value="Unassembled WGS sequence"/>
</dbReference>
<evidence type="ECO:0000256" key="7">
    <source>
        <dbReference type="ARBA" id="ARBA00023315"/>
    </source>
</evidence>
<dbReference type="PANTHER" id="PTHR23063:SF52">
    <property type="entry name" value="LYSOPHOSPHATIDYLCHOLINE ACYLTRANSFERASE"/>
    <property type="match status" value="1"/>
</dbReference>
<evidence type="ECO:0000256" key="6">
    <source>
        <dbReference type="ARBA" id="ARBA00023136"/>
    </source>
</evidence>
<keyword evidence="4 8" id="KW-1133">Transmembrane helix</keyword>
<keyword evidence="7 10" id="KW-0012">Acyltransferase</keyword>
<keyword evidence="3 8" id="KW-0812">Transmembrane</keyword>
<dbReference type="InterPro" id="IPR002123">
    <property type="entry name" value="Plipid/glycerol_acylTrfase"/>
</dbReference>
<evidence type="ECO:0000256" key="2">
    <source>
        <dbReference type="ARBA" id="ARBA00022679"/>
    </source>
</evidence>
<gene>
    <name evidence="10" type="ORF">FHS89_002471</name>
</gene>
<proteinExistence type="predicted"/>
<evidence type="ECO:0000256" key="1">
    <source>
        <dbReference type="ARBA" id="ARBA00004370"/>
    </source>
</evidence>